<gene>
    <name evidence="4" type="ORF">HF577_10965</name>
</gene>
<feature type="DNA-binding region" description="H-T-H motif" evidence="2">
    <location>
        <begin position="28"/>
        <end position="47"/>
    </location>
</feature>
<dbReference type="InterPro" id="IPR006311">
    <property type="entry name" value="TAT_signal"/>
</dbReference>
<organism evidence="4 5">
    <name type="scientific">Pseudonocardia xinjiangensis</name>
    <dbReference type="NCBI Taxonomy" id="75289"/>
    <lineage>
        <taxon>Bacteria</taxon>
        <taxon>Bacillati</taxon>
        <taxon>Actinomycetota</taxon>
        <taxon>Actinomycetes</taxon>
        <taxon>Pseudonocardiales</taxon>
        <taxon>Pseudonocardiaceae</taxon>
        <taxon>Pseudonocardia</taxon>
    </lineage>
</organism>
<protein>
    <submittedName>
        <fullName evidence="4">TetR/AcrR family transcriptional regulator</fullName>
    </submittedName>
</protein>
<sequence length="189" mass="20525">MRDGQATRRRLLDAATAEFAAHGIAGARVDRIAAEAQANKAQMYAYFGSKEGLFDAVIEEHLDLLVATVPSSGDDLPGYAVGLYDFYLERPELVRLATWARLERTPVGALFTSLDEAETDKVGAVVEGQQAGSVTASIDAAEIHRLVVALSATWGPASLTYTADRTEEEAVHRQRRHILAETVRRAFAP</sequence>
<dbReference type="InterPro" id="IPR001647">
    <property type="entry name" value="HTH_TetR"/>
</dbReference>
<dbReference type="RefSeq" id="WP_169395682.1">
    <property type="nucleotide sequence ID" value="NZ_BAAAJH010000004.1"/>
</dbReference>
<dbReference type="InterPro" id="IPR009057">
    <property type="entry name" value="Homeodomain-like_sf"/>
</dbReference>
<keyword evidence="5" id="KW-1185">Reference proteome</keyword>
<dbReference type="PROSITE" id="PS50977">
    <property type="entry name" value="HTH_TETR_2"/>
    <property type="match status" value="1"/>
</dbReference>
<dbReference type="SUPFAM" id="SSF46689">
    <property type="entry name" value="Homeodomain-like"/>
    <property type="match status" value="1"/>
</dbReference>
<dbReference type="Pfam" id="PF00440">
    <property type="entry name" value="TetR_N"/>
    <property type="match status" value="1"/>
</dbReference>
<proteinExistence type="predicted"/>
<evidence type="ECO:0000313" key="5">
    <source>
        <dbReference type="Proteomes" id="UP001296706"/>
    </source>
</evidence>
<evidence type="ECO:0000256" key="2">
    <source>
        <dbReference type="PROSITE-ProRule" id="PRU00335"/>
    </source>
</evidence>
<dbReference type="InterPro" id="IPR050109">
    <property type="entry name" value="HTH-type_TetR-like_transc_reg"/>
</dbReference>
<dbReference type="PRINTS" id="PR00455">
    <property type="entry name" value="HTHTETR"/>
</dbReference>
<evidence type="ECO:0000259" key="3">
    <source>
        <dbReference type="PROSITE" id="PS50977"/>
    </source>
</evidence>
<dbReference type="PANTHER" id="PTHR30328">
    <property type="entry name" value="TRANSCRIPTIONAL REPRESSOR"/>
    <property type="match status" value="1"/>
</dbReference>
<keyword evidence="1 2" id="KW-0238">DNA-binding</keyword>
<dbReference type="InterPro" id="IPR036271">
    <property type="entry name" value="Tet_transcr_reg_TetR-rel_C_sf"/>
</dbReference>
<dbReference type="Pfam" id="PF17926">
    <property type="entry name" value="TetR_C_21"/>
    <property type="match status" value="1"/>
</dbReference>
<evidence type="ECO:0000313" key="4">
    <source>
        <dbReference type="EMBL" id="NMH77601.1"/>
    </source>
</evidence>
<dbReference type="EMBL" id="JAAXKY010000027">
    <property type="protein sequence ID" value="NMH77601.1"/>
    <property type="molecule type" value="Genomic_DNA"/>
</dbReference>
<dbReference type="Gene3D" id="1.10.357.10">
    <property type="entry name" value="Tetracycline Repressor, domain 2"/>
    <property type="match status" value="1"/>
</dbReference>
<dbReference type="PANTHER" id="PTHR30328:SF54">
    <property type="entry name" value="HTH-TYPE TRANSCRIPTIONAL REPRESSOR SCO4008"/>
    <property type="match status" value="1"/>
</dbReference>
<dbReference type="SUPFAM" id="SSF48498">
    <property type="entry name" value="Tetracyclin repressor-like, C-terminal domain"/>
    <property type="match status" value="1"/>
</dbReference>
<dbReference type="PROSITE" id="PS51318">
    <property type="entry name" value="TAT"/>
    <property type="match status" value="1"/>
</dbReference>
<comment type="caution">
    <text evidence="4">The sequence shown here is derived from an EMBL/GenBank/DDBJ whole genome shotgun (WGS) entry which is preliminary data.</text>
</comment>
<dbReference type="InterPro" id="IPR041467">
    <property type="entry name" value="Sco4008_C"/>
</dbReference>
<dbReference type="Proteomes" id="UP001296706">
    <property type="component" value="Unassembled WGS sequence"/>
</dbReference>
<name>A0ABX1RCS6_9PSEU</name>
<reference evidence="4 5" key="1">
    <citation type="submission" date="2020-04" db="EMBL/GenBank/DDBJ databases">
        <authorList>
            <person name="Klaysubun C."/>
            <person name="Duangmal K."/>
            <person name="Lipun K."/>
        </authorList>
    </citation>
    <scope>NUCLEOTIDE SEQUENCE [LARGE SCALE GENOMIC DNA]</scope>
    <source>
        <strain evidence="4 5">JCM 11839</strain>
    </source>
</reference>
<feature type="domain" description="HTH tetR-type" evidence="3">
    <location>
        <begin position="5"/>
        <end position="65"/>
    </location>
</feature>
<evidence type="ECO:0000256" key="1">
    <source>
        <dbReference type="ARBA" id="ARBA00023125"/>
    </source>
</evidence>
<accession>A0ABX1RCS6</accession>